<name>A0ABS3M5T8_9BACT</name>
<evidence type="ECO:0000256" key="1">
    <source>
        <dbReference type="SAM" id="SignalP"/>
    </source>
</evidence>
<evidence type="ECO:0000313" key="3">
    <source>
        <dbReference type="EMBL" id="MBO1363544.1"/>
    </source>
</evidence>
<dbReference type="RefSeq" id="WP_107582104.1">
    <property type="nucleotide sequence ID" value="NZ_JAERMS010000019.1"/>
</dbReference>
<feature type="domain" description="SusE outer membrane protein" evidence="2">
    <location>
        <begin position="26"/>
        <end position="84"/>
    </location>
</feature>
<evidence type="ECO:0000259" key="2">
    <source>
        <dbReference type="Pfam" id="PF14292"/>
    </source>
</evidence>
<keyword evidence="4" id="KW-1185">Reference proteome</keyword>
<reference evidence="3 4" key="1">
    <citation type="submission" date="2021-01" db="EMBL/GenBank/DDBJ databases">
        <title>Prevotella A2931 sp. nov.</title>
        <authorList>
            <person name="Buhl M."/>
            <person name="Oberhettinger P."/>
        </authorList>
    </citation>
    <scope>NUCLEOTIDE SEQUENCE [LARGE SCALE GENOMIC DNA]</scope>
    <source>
        <strain evidence="3 4">A2931</strain>
    </source>
</reference>
<dbReference type="Gene3D" id="2.60.40.3620">
    <property type="match status" value="1"/>
</dbReference>
<protein>
    <submittedName>
        <fullName evidence="3">SusE domain-containing protein</fullName>
    </submittedName>
</protein>
<dbReference type="Proteomes" id="UP000664265">
    <property type="component" value="Unassembled WGS sequence"/>
</dbReference>
<feature type="chain" id="PRO_5047486989" evidence="1">
    <location>
        <begin position="20"/>
        <end position="310"/>
    </location>
</feature>
<dbReference type="InterPro" id="IPR025970">
    <property type="entry name" value="SusE"/>
</dbReference>
<dbReference type="Pfam" id="PF14292">
    <property type="entry name" value="SusE"/>
    <property type="match status" value="1"/>
</dbReference>
<evidence type="ECO:0000313" key="4">
    <source>
        <dbReference type="Proteomes" id="UP000664265"/>
    </source>
</evidence>
<sequence length="310" mass="33759">MKKIISFAMMLLVSVTALTSCSDDRDSNPDIQKPTAFTLNTPAMSEQYIQLTAQNKVNLTWSQPNYGYNAFATYKIQVGVMDNGNAKWNTEDIVDENGKVTGNKPKYLETSFNVCNANISGEEIAMALCEIDGVTNEGNYVDKGYREVAMRVVSSVNTSVNEEVPNTNIVSNTITFKHMAGYCAVKSPAAIYIIGSCSGWKEPSASNADILASWRIYETKIGSGVFQGIIDMPAGDLQFRFYSSLTGWDGGASIGSQAEDNAVTSQFTNGVFEGTCVTPGKGSWQFKDFAAGKLKLTVDMNQKTVKFDLQ</sequence>
<accession>A0ABS3M5T8</accession>
<organism evidence="3 4">
    <name type="scientific">Prevotella illustrans</name>
    <dbReference type="NCBI Taxonomy" id="2800387"/>
    <lineage>
        <taxon>Bacteria</taxon>
        <taxon>Pseudomonadati</taxon>
        <taxon>Bacteroidota</taxon>
        <taxon>Bacteroidia</taxon>
        <taxon>Bacteroidales</taxon>
        <taxon>Prevotellaceae</taxon>
        <taxon>Prevotella</taxon>
    </lineage>
</organism>
<comment type="caution">
    <text evidence="3">The sequence shown here is derived from an EMBL/GenBank/DDBJ whole genome shotgun (WGS) entry which is preliminary data.</text>
</comment>
<keyword evidence="1" id="KW-0732">Signal</keyword>
<gene>
    <name evidence="3" type="ORF">JHU38_07130</name>
</gene>
<dbReference type="EMBL" id="JAERMS010000019">
    <property type="protein sequence ID" value="MBO1363544.1"/>
    <property type="molecule type" value="Genomic_DNA"/>
</dbReference>
<dbReference type="PROSITE" id="PS51257">
    <property type="entry name" value="PROKAR_LIPOPROTEIN"/>
    <property type="match status" value="1"/>
</dbReference>
<proteinExistence type="predicted"/>
<feature type="signal peptide" evidence="1">
    <location>
        <begin position="1"/>
        <end position="19"/>
    </location>
</feature>